<sequence length="197" mass="23117">MRVRDENKICKVRQYTVSLIVEEGLDGFSMNKLAKAAGISPATLYIYYKDKDDLITKVSTEIAQEMVRESLKDFDPDMHFAAGLQLQWQNRSRYFVKYPLEVEFIEKIRYSNVYQKIQPIIKQPFKEILGKFVKNAIEKKELIDLPLEVYWSIAFAPLYQLIKFHTQRNPIGDEPFQLNEDHLKQTLQLVLKALQPS</sequence>
<dbReference type="Gene3D" id="1.10.357.10">
    <property type="entry name" value="Tetracycline Repressor, domain 2"/>
    <property type="match status" value="1"/>
</dbReference>
<accession>A0A291QTV8</accession>
<dbReference type="GO" id="GO:0003677">
    <property type="term" value="F:DNA binding"/>
    <property type="evidence" value="ECO:0007669"/>
    <property type="project" value="UniProtKB-UniRule"/>
</dbReference>
<dbReference type="InterPro" id="IPR009057">
    <property type="entry name" value="Homeodomain-like_sf"/>
</dbReference>
<dbReference type="PANTHER" id="PTHR43479">
    <property type="entry name" value="ACREF/ENVCD OPERON REPRESSOR-RELATED"/>
    <property type="match status" value="1"/>
</dbReference>
<organism evidence="4 5">
    <name type="scientific">Chitinophaga caeni</name>
    <dbReference type="NCBI Taxonomy" id="2029983"/>
    <lineage>
        <taxon>Bacteria</taxon>
        <taxon>Pseudomonadati</taxon>
        <taxon>Bacteroidota</taxon>
        <taxon>Chitinophagia</taxon>
        <taxon>Chitinophagales</taxon>
        <taxon>Chitinophagaceae</taxon>
        <taxon>Chitinophaga</taxon>
    </lineage>
</organism>
<feature type="DNA-binding region" description="H-T-H motif" evidence="2">
    <location>
        <begin position="29"/>
        <end position="48"/>
    </location>
</feature>
<dbReference type="Pfam" id="PF00440">
    <property type="entry name" value="TetR_N"/>
    <property type="match status" value="1"/>
</dbReference>
<dbReference type="SUPFAM" id="SSF46689">
    <property type="entry name" value="Homeodomain-like"/>
    <property type="match status" value="1"/>
</dbReference>
<dbReference type="InterPro" id="IPR050624">
    <property type="entry name" value="HTH-type_Tx_Regulator"/>
</dbReference>
<dbReference type="Proteomes" id="UP000220133">
    <property type="component" value="Chromosome"/>
</dbReference>
<feature type="domain" description="HTH tetR-type" evidence="3">
    <location>
        <begin position="6"/>
        <end position="66"/>
    </location>
</feature>
<dbReference type="PANTHER" id="PTHR43479:SF11">
    <property type="entry name" value="ACREF_ENVCD OPERON REPRESSOR-RELATED"/>
    <property type="match status" value="1"/>
</dbReference>
<dbReference type="EMBL" id="CP023777">
    <property type="protein sequence ID" value="ATL47400.1"/>
    <property type="molecule type" value="Genomic_DNA"/>
</dbReference>
<proteinExistence type="predicted"/>
<dbReference type="AlphaFoldDB" id="A0A291QTV8"/>
<dbReference type="RefSeq" id="WP_098193781.1">
    <property type="nucleotide sequence ID" value="NZ_CP023777.1"/>
</dbReference>
<evidence type="ECO:0000256" key="1">
    <source>
        <dbReference type="ARBA" id="ARBA00023125"/>
    </source>
</evidence>
<gene>
    <name evidence="4" type="ORF">COR50_09580</name>
</gene>
<dbReference type="OrthoDB" id="6430772at2"/>
<protein>
    <submittedName>
        <fullName evidence="4">TetR family transcriptional regulator</fullName>
    </submittedName>
</protein>
<evidence type="ECO:0000259" key="3">
    <source>
        <dbReference type="PROSITE" id="PS50977"/>
    </source>
</evidence>
<dbReference type="KEGG" id="cbae:COR50_09580"/>
<dbReference type="PRINTS" id="PR00455">
    <property type="entry name" value="HTHTETR"/>
</dbReference>
<name>A0A291QTV8_9BACT</name>
<evidence type="ECO:0000313" key="5">
    <source>
        <dbReference type="Proteomes" id="UP000220133"/>
    </source>
</evidence>
<evidence type="ECO:0000256" key="2">
    <source>
        <dbReference type="PROSITE-ProRule" id="PRU00335"/>
    </source>
</evidence>
<keyword evidence="5" id="KW-1185">Reference proteome</keyword>
<keyword evidence="1 2" id="KW-0238">DNA-binding</keyword>
<dbReference type="PROSITE" id="PS50977">
    <property type="entry name" value="HTH_TETR_2"/>
    <property type="match status" value="1"/>
</dbReference>
<evidence type="ECO:0000313" key="4">
    <source>
        <dbReference type="EMBL" id="ATL47400.1"/>
    </source>
</evidence>
<reference evidence="4 5" key="1">
    <citation type="submission" date="2017-10" db="EMBL/GenBank/DDBJ databases">
        <title>Paenichitinophaga pekingensis gen. nov., sp. nov., isolated from activated sludge.</title>
        <authorList>
            <person name="Jin D."/>
            <person name="Kong X."/>
            <person name="Deng Y."/>
            <person name="Bai Z."/>
        </authorList>
    </citation>
    <scope>NUCLEOTIDE SEQUENCE [LARGE SCALE GENOMIC DNA]</scope>
    <source>
        <strain evidence="4 5">13</strain>
    </source>
</reference>
<dbReference type="InterPro" id="IPR001647">
    <property type="entry name" value="HTH_TetR"/>
</dbReference>